<reference evidence="1 2" key="1">
    <citation type="submission" date="2019-03" db="EMBL/GenBank/DDBJ databases">
        <title>Genomics of glacier-inhabiting Cryobacterium strains.</title>
        <authorList>
            <person name="Liu Q."/>
            <person name="Xin Y.-H."/>
        </authorList>
    </citation>
    <scope>NUCLEOTIDE SEQUENCE [LARGE SCALE GENOMIC DNA]</scope>
    <source>
        <strain evidence="1 2">Sr54</strain>
    </source>
</reference>
<proteinExistence type="predicted"/>
<keyword evidence="2" id="KW-1185">Reference proteome</keyword>
<dbReference type="EMBL" id="SOHN01000018">
    <property type="protein sequence ID" value="TFD85162.1"/>
    <property type="molecule type" value="Genomic_DNA"/>
</dbReference>
<dbReference type="Proteomes" id="UP000297626">
    <property type="component" value="Unassembled WGS sequence"/>
</dbReference>
<sequence>MQEDVFTRVKPLKVRGEGISLAVTIRAFDGDYDLAADFLVSQGLIAENDRAPLFFAAELASEVRMISEGFPRKV</sequence>
<protein>
    <submittedName>
        <fullName evidence="1">Uncharacterized protein</fullName>
    </submittedName>
</protein>
<gene>
    <name evidence="1" type="ORF">E3T51_15005</name>
</gene>
<evidence type="ECO:0000313" key="1">
    <source>
        <dbReference type="EMBL" id="TFD85162.1"/>
    </source>
</evidence>
<name>A0A4R9BI69_9MICO</name>
<evidence type="ECO:0000313" key="2">
    <source>
        <dbReference type="Proteomes" id="UP000297626"/>
    </source>
</evidence>
<comment type="caution">
    <text evidence="1">The sequence shown here is derived from an EMBL/GenBank/DDBJ whole genome shotgun (WGS) entry which is preliminary data.</text>
</comment>
<dbReference type="AlphaFoldDB" id="A0A4R9BI69"/>
<accession>A0A4R9BI69</accession>
<organism evidence="1 2">
    <name type="scientific">Cryobacterium serini</name>
    <dbReference type="NCBI Taxonomy" id="1259201"/>
    <lineage>
        <taxon>Bacteria</taxon>
        <taxon>Bacillati</taxon>
        <taxon>Actinomycetota</taxon>
        <taxon>Actinomycetes</taxon>
        <taxon>Micrococcales</taxon>
        <taxon>Microbacteriaceae</taxon>
        <taxon>Cryobacterium</taxon>
    </lineage>
</organism>
<dbReference type="RefSeq" id="WP_134530555.1">
    <property type="nucleotide sequence ID" value="NZ_SOHN01000018.1"/>
</dbReference>